<keyword evidence="3" id="KW-1185">Reference proteome</keyword>
<gene>
    <name evidence="2" type="ORF">NW209_00830</name>
</gene>
<dbReference type="EMBL" id="JANRHJ010000001">
    <property type="protein sequence ID" value="MCR8872579.1"/>
    <property type="molecule type" value="Genomic_DNA"/>
</dbReference>
<keyword evidence="1" id="KW-0732">Signal</keyword>
<evidence type="ECO:0000256" key="1">
    <source>
        <dbReference type="SAM" id="SignalP"/>
    </source>
</evidence>
<dbReference type="PROSITE" id="PS51257">
    <property type="entry name" value="PROKAR_LIPOPROTEIN"/>
    <property type="match status" value="1"/>
</dbReference>
<evidence type="ECO:0000313" key="2">
    <source>
        <dbReference type="EMBL" id="MCR8872579.1"/>
    </source>
</evidence>
<organism evidence="2 3">
    <name type="scientific">Phocaeicola barnesiae</name>
    <dbReference type="NCBI Taxonomy" id="376804"/>
    <lineage>
        <taxon>Bacteria</taxon>
        <taxon>Pseudomonadati</taxon>
        <taxon>Bacteroidota</taxon>
        <taxon>Bacteroidia</taxon>
        <taxon>Bacteroidales</taxon>
        <taxon>Bacteroidaceae</taxon>
        <taxon>Phocaeicola</taxon>
    </lineage>
</organism>
<name>A0AAW5N7J3_9BACT</name>
<dbReference type="AlphaFoldDB" id="A0AAW5N7J3"/>
<protein>
    <submittedName>
        <fullName evidence="2">DUF6340 family protein</fullName>
    </submittedName>
</protein>
<sequence>MKKTSWLYVFIACFLASCSSIQSFTFDELIPAETSFPEQLATVAVVNNMVAIPAPKPSLLTLGSLEGDGKVASEMLAGGLADSRYFRQIIICDSALQGKEVHPFTGHRMLTSQEVDKLASELGVDMLFSLDRIAIHTERKQVVYPQFSVPFEALQVQLAPTLSVYVPGRDKPMRVLTVRDSVYWDIDPSVSDKAVIKEISERASSLLVPHLTPHWENTARIYFSGGSPEMRDAVVYLRENDWAGAQSLWESVYESRKKGNLKLKAAFNAALACEMQGDINQAFAWLVKAKALAKPATEEEQAIAFYASQLEKRKEELPKLELQMSRFQNKF</sequence>
<comment type="caution">
    <text evidence="2">The sequence shown here is derived from an EMBL/GenBank/DDBJ whole genome shotgun (WGS) entry which is preliminary data.</text>
</comment>
<proteinExistence type="predicted"/>
<evidence type="ECO:0000313" key="3">
    <source>
        <dbReference type="Proteomes" id="UP001204579"/>
    </source>
</evidence>
<dbReference type="InterPro" id="IPR045921">
    <property type="entry name" value="DUF6340"/>
</dbReference>
<dbReference type="Proteomes" id="UP001204579">
    <property type="component" value="Unassembled WGS sequence"/>
</dbReference>
<dbReference type="Pfam" id="PF19867">
    <property type="entry name" value="DUF6340"/>
    <property type="match status" value="1"/>
</dbReference>
<dbReference type="RefSeq" id="WP_022340098.1">
    <property type="nucleotide sequence ID" value="NZ_CAUBSI010000001.1"/>
</dbReference>
<accession>A0AAW5N7J3</accession>
<feature type="chain" id="PRO_5043980798" evidence="1">
    <location>
        <begin position="26"/>
        <end position="331"/>
    </location>
</feature>
<reference evidence="2 3" key="1">
    <citation type="submission" date="2022-08" db="EMBL/GenBank/DDBJ databases">
        <authorList>
            <person name="Zeman M."/>
            <person name="Kubasova T."/>
        </authorList>
    </citation>
    <scope>NUCLEOTIDE SEQUENCE [LARGE SCALE GENOMIC DNA]</scope>
    <source>
        <strain evidence="2 3">ET62</strain>
    </source>
</reference>
<feature type="signal peptide" evidence="1">
    <location>
        <begin position="1"/>
        <end position="25"/>
    </location>
</feature>